<evidence type="ECO:0000259" key="7">
    <source>
        <dbReference type="Pfam" id="PF02687"/>
    </source>
</evidence>
<dbReference type="InterPro" id="IPR038766">
    <property type="entry name" value="Membrane_comp_ABC_pdt"/>
</dbReference>
<comment type="subcellular location">
    <subcellularLocation>
        <location evidence="1">Cell membrane</location>
        <topology evidence="1">Multi-pass membrane protein</topology>
    </subcellularLocation>
</comment>
<keyword evidence="5 6" id="KW-0472">Membrane</keyword>
<keyword evidence="4 6" id="KW-1133">Transmembrane helix</keyword>
<dbReference type="PANTHER" id="PTHR30287">
    <property type="entry name" value="MEMBRANE COMPONENT OF PREDICTED ABC SUPERFAMILY METABOLITE UPTAKE TRANSPORTER"/>
    <property type="match status" value="1"/>
</dbReference>
<feature type="transmembrane region" description="Helical" evidence="6">
    <location>
        <begin position="325"/>
        <end position="347"/>
    </location>
</feature>
<name>A0ABP8CDK9_9ACTN</name>
<evidence type="ECO:0000256" key="1">
    <source>
        <dbReference type="ARBA" id="ARBA00004651"/>
    </source>
</evidence>
<feature type="transmembrane region" description="Helical" evidence="6">
    <location>
        <begin position="416"/>
        <end position="436"/>
    </location>
</feature>
<evidence type="ECO:0000313" key="9">
    <source>
        <dbReference type="Proteomes" id="UP001501710"/>
    </source>
</evidence>
<keyword evidence="3 6" id="KW-0812">Transmembrane</keyword>
<gene>
    <name evidence="8" type="ORF">GCM10022254_51940</name>
</gene>
<reference evidence="9" key="1">
    <citation type="journal article" date="2019" name="Int. J. Syst. Evol. Microbiol.">
        <title>The Global Catalogue of Microorganisms (GCM) 10K type strain sequencing project: providing services to taxonomists for standard genome sequencing and annotation.</title>
        <authorList>
            <consortium name="The Broad Institute Genomics Platform"/>
            <consortium name="The Broad Institute Genome Sequencing Center for Infectious Disease"/>
            <person name="Wu L."/>
            <person name="Ma J."/>
        </authorList>
    </citation>
    <scope>NUCLEOTIDE SEQUENCE [LARGE SCALE GENOMIC DNA]</scope>
    <source>
        <strain evidence="9">JCM 17440</strain>
    </source>
</reference>
<evidence type="ECO:0000256" key="6">
    <source>
        <dbReference type="SAM" id="Phobius"/>
    </source>
</evidence>
<feature type="transmembrane region" description="Helical" evidence="6">
    <location>
        <begin position="367"/>
        <end position="385"/>
    </location>
</feature>
<feature type="transmembrane region" description="Helical" evidence="6">
    <location>
        <begin position="448"/>
        <end position="469"/>
    </location>
</feature>
<dbReference type="InterPro" id="IPR003838">
    <property type="entry name" value="ABC3_permease_C"/>
</dbReference>
<accession>A0ABP8CDK9</accession>
<evidence type="ECO:0000256" key="3">
    <source>
        <dbReference type="ARBA" id="ARBA00022692"/>
    </source>
</evidence>
<feature type="domain" description="ABC3 transporter permease C-terminal" evidence="7">
    <location>
        <begin position="725"/>
        <end position="837"/>
    </location>
</feature>
<evidence type="ECO:0000313" key="8">
    <source>
        <dbReference type="EMBL" id="GAA4237962.1"/>
    </source>
</evidence>
<comment type="caution">
    <text evidence="8">The sequence shown here is derived from an EMBL/GenBank/DDBJ whole genome shotgun (WGS) entry which is preliminary data.</text>
</comment>
<feature type="transmembrane region" description="Helical" evidence="6">
    <location>
        <begin position="808"/>
        <end position="827"/>
    </location>
</feature>
<protein>
    <submittedName>
        <fullName evidence="8">FtsX-like permease family protein</fullName>
    </submittedName>
</protein>
<organism evidence="8 9">
    <name type="scientific">Actinomadura meridiana</name>
    <dbReference type="NCBI Taxonomy" id="559626"/>
    <lineage>
        <taxon>Bacteria</taxon>
        <taxon>Bacillati</taxon>
        <taxon>Actinomycetota</taxon>
        <taxon>Actinomycetes</taxon>
        <taxon>Streptosporangiales</taxon>
        <taxon>Thermomonosporaceae</taxon>
        <taxon>Actinomadura</taxon>
    </lineage>
</organism>
<dbReference type="PANTHER" id="PTHR30287:SF1">
    <property type="entry name" value="INNER MEMBRANE PROTEIN"/>
    <property type="match status" value="1"/>
</dbReference>
<proteinExistence type="predicted"/>
<feature type="domain" description="ABC3 transporter permease C-terminal" evidence="7">
    <location>
        <begin position="278"/>
        <end position="393"/>
    </location>
</feature>
<sequence>MLSLALATLRTRKAGFAGAFVALFFAAALVGACGMLLETGLRGGIPPERYAGTPVVVAGDQNAHAVKKKKDGKEKMKSKPLGEHVGVSADVAERLGSVRGARAVIREVSFPAYVVKDGRTLGGPDGSDSWGHGWSSAALTPFRLTAGHAPGGQNEIVVDAALARRSGIKPGDTVTVRSASSPGVYRVSGIADGGLKRQAAVFFTAAEADRLAARSGRLSAIGLVPDAHTDAATLADSARKAVAGTGAKVYTGDDRGRLEFLDAAKAQVMLLSLSGTLGATSLLVAILVVVGTFGLSVRQRHREIALLRAVAATPRQVRRLIGREAVLVGVAASVPGCVASVAVARWLRARFVEAGAIPDVLDLSVGPFPMFAAVGATTLAAWGAARISSRRIAMIRPTEALGEAAIEPSRPGIARLVAGAVCLAGSVVVTVVLGGLSTEPAATPVTFLAALLWVTTVALLGPVITAMSARALGVPLRLLSPAGGYLAAANTVAASRRLASVVTPLCLAVTMSGTILFAQTTLGHAAEQEKREGITAQYVLTADAPGVPGAAADAARRVAGVEAVTEVVETNGRGLGLGKYTVQGVTPEGLTKTMDLRTTSGSLARLGPGTVALSGNGASRAQVAVGDTFRMRLGDGTLVSPKVVTIYALQLGFADVTLPRDVVAPHVDNSLNTSVLVRAEPGAKDVRRNLAAAVRDLPGVRVADRGEVRAEQAAQQRANRRVQYLAMGLVIAFTAIAVVNTLVMATTDRAREFALLRLVGTTRRQVLRMTRWESGVVAVIAMVLGSVLGLVVLSAFTSGMTRLGTPHVPVAGYLAVLGVAVGTTFLATEAAVRMALRGRPADMIGSRE</sequence>
<dbReference type="Proteomes" id="UP001501710">
    <property type="component" value="Unassembled WGS sequence"/>
</dbReference>
<evidence type="ECO:0000256" key="4">
    <source>
        <dbReference type="ARBA" id="ARBA00022989"/>
    </source>
</evidence>
<keyword evidence="2" id="KW-1003">Cell membrane</keyword>
<feature type="transmembrane region" description="Helical" evidence="6">
    <location>
        <begin position="268"/>
        <end position="295"/>
    </location>
</feature>
<evidence type="ECO:0000256" key="2">
    <source>
        <dbReference type="ARBA" id="ARBA00022475"/>
    </source>
</evidence>
<keyword evidence="9" id="KW-1185">Reference proteome</keyword>
<feature type="transmembrane region" description="Helical" evidence="6">
    <location>
        <begin position="776"/>
        <end position="796"/>
    </location>
</feature>
<dbReference type="Pfam" id="PF02687">
    <property type="entry name" value="FtsX"/>
    <property type="match status" value="2"/>
</dbReference>
<dbReference type="RefSeq" id="WP_344901159.1">
    <property type="nucleotide sequence ID" value="NZ_BAABAS010000019.1"/>
</dbReference>
<evidence type="ECO:0000256" key="5">
    <source>
        <dbReference type="ARBA" id="ARBA00023136"/>
    </source>
</evidence>
<dbReference type="EMBL" id="BAABAS010000019">
    <property type="protein sequence ID" value="GAA4237962.1"/>
    <property type="molecule type" value="Genomic_DNA"/>
</dbReference>
<feature type="transmembrane region" description="Helical" evidence="6">
    <location>
        <begin position="724"/>
        <end position="745"/>
    </location>
</feature>